<sequence>MTAAMTTVLDPAYLLFDMDGTLLDSTPGVLATWEVYAKEFNLDLDHVLKTAHGIPTRQNLSNFCGITDPAENARESDRFEAMIVSEAQRLQKEGKTGLEILPGVHDLLTTLNSAPTPVWAIVTSATHKYASHALPTAAIPAHHHLITADNVKQGKPFPEPYLTGAATLGVDPKDCIVFEDAPSGVISGVKAGCKVLAVCTSHPREELEGLGATWIVDDLSKVSAAIVDGKVQLTISHIVAFAPHDSLVRLRATSRDLLGLCDKKLAKHIRVVVVKCPCPGGHHQYHICKHNAFGLRGVNGKRIPGRNDVESDRAQDFKKGDILRRRNLHSVETVDVFDVETARLIPFGLLFNLIYDFLDMSPIGTFRFSIEAAFFLFDVEINPFPGRSIVFLDLNQLPSLRDREPVNCIIVPELSTEMIINVTYDLEQPLYRLHWGGDCPRAITLILSHRGEVPNLESPAASQFVDDLLNFVVCTGDNIDFPDNFQRTVVGLPHQLPGIKPEGAEKFKTNLNARLVALSNSDGYACIDILKFMTMDEYRASIPAEQFHLETVMDV</sequence>
<evidence type="ECO:0000313" key="2">
    <source>
        <dbReference type="Proteomes" id="UP000279236"/>
    </source>
</evidence>
<dbReference type="SFLD" id="SFLDG01129">
    <property type="entry name" value="C1.5:_HAD__Beta-PGM__Phosphata"/>
    <property type="match status" value="1"/>
</dbReference>
<dbReference type="InterPro" id="IPR051806">
    <property type="entry name" value="HAD-like_SPP"/>
</dbReference>
<dbReference type="InterPro" id="IPR023214">
    <property type="entry name" value="HAD_sf"/>
</dbReference>
<dbReference type="SFLD" id="SFLDS00003">
    <property type="entry name" value="Haloacid_Dehalogenase"/>
    <property type="match status" value="1"/>
</dbReference>
<protein>
    <submittedName>
        <fullName evidence="1">Uncharacterized protein</fullName>
    </submittedName>
</protein>
<accession>A0A427YA47</accession>
<comment type="caution">
    <text evidence="1">The sequence shown here is derived from an EMBL/GenBank/DDBJ whole genome shotgun (WGS) entry which is preliminary data.</text>
</comment>
<dbReference type="InterPro" id="IPR036412">
    <property type="entry name" value="HAD-like_sf"/>
</dbReference>
<dbReference type="InterPro" id="IPR023198">
    <property type="entry name" value="PGP-like_dom2"/>
</dbReference>
<organism evidence="1 2">
    <name type="scientific">Apiotrichum porosum</name>
    <dbReference type="NCBI Taxonomy" id="105984"/>
    <lineage>
        <taxon>Eukaryota</taxon>
        <taxon>Fungi</taxon>
        <taxon>Dikarya</taxon>
        <taxon>Basidiomycota</taxon>
        <taxon>Agaricomycotina</taxon>
        <taxon>Tremellomycetes</taxon>
        <taxon>Trichosporonales</taxon>
        <taxon>Trichosporonaceae</taxon>
        <taxon>Apiotrichum</taxon>
    </lineage>
</organism>
<dbReference type="InterPro" id="IPR041492">
    <property type="entry name" value="HAD_2"/>
</dbReference>
<proteinExistence type="predicted"/>
<gene>
    <name evidence="1" type="ORF">EHS24_000478</name>
</gene>
<dbReference type="PANTHER" id="PTHR43481:SF4">
    <property type="entry name" value="GLYCEROL-1-PHOSPHATE PHOSPHOHYDROLASE 1-RELATED"/>
    <property type="match status" value="1"/>
</dbReference>
<dbReference type="InterPro" id="IPR006439">
    <property type="entry name" value="HAD-SF_hydro_IA"/>
</dbReference>
<dbReference type="Pfam" id="PF13419">
    <property type="entry name" value="HAD_2"/>
    <property type="match status" value="1"/>
</dbReference>
<dbReference type="STRING" id="105984.A0A427YA47"/>
<name>A0A427YA47_9TREE</name>
<evidence type="ECO:0000313" key="1">
    <source>
        <dbReference type="EMBL" id="RSH87956.1"/>
    </source>
</evidence>
<dbReference type="PANTHER" id="PTHR43481">
    <property type="entry name" value="FRUCTOSE-1-PHOSPHATE PHOSPHATASE"/>
    <property type="match status" value="1"/>
</dbReference>
<dbReference type="GeneID" id="39585021"/>
<dbReference type="CDD" id="cd07527">
    <property type="entry name" value="HAD_ScGPP-like"/>
    <property type="match status" value="1"/>
</dbReference>
<dbReference type="OrthoDB" id="40579at2759"/>
<dbReference type="RefSeq" id="XP_028480164.1">
    <property type="nucleotide sequence ID" value="XM_028616307.1"/>
</dbReference>
<dbReference type="NCBIfam" id="TIGR01509">
    <property type="entry name" value="HAD-SF-IA-v3"/>
    <property type="match status" value="1"/>
</dbReference>
<reference evidence="1 2" key="1">
    <citation type="submission" date="2018-11" db="EMBL/GenBank/DDBJ databases">
        <title>Genome sequence of Apiotrichum porosum DSM 27194.</title>
        <authorList>
            <person name="Aliyu H."/>
            <person name="Gorte O."/>
            <person name="Ochsenreither K."/>
        </authorList>
    </citation>
    <scope>NUCLEOTIDE SEQUENCE [LARGE SCALE GENOMIC DNA]</scope>
    <source>
        <strain evidence="1 2">DSM 27194</strain>
    </source>
</reference>
<dbReference type="Gene3D" id="3.40.50.1000">
    <property type="entry name" value="HAD superfamily/HAD-like"/>
    <property type="match status" value="1"/>
</dbReference>
<dbReference type="Proteomes" id="UP000279236">
    <property type="component" value="Unassembled WGS sequence"/>
</dbReference>
<keyword evidence="2" id="KW-1185">Reference proteome</keyword>
<dbReference type="EMBL" id="RSCE01000001">
    <property type="protein sequence ID" value="RSH87956.1"/>
    <property type="molecule type" value="Genomic_DNA"/>
</dbReference>
<dbReference type="GO" id="GO:0050308">
    <property type="term" value="F:sugar-phosphatase activity"/>
    <property type="evidence" value="ECO:0007669"/>
    <property type="project" value="TreeGrafter"/>
</dbReference>
<dbReference type="AlphaFoldDB" id="A0A427YA47"/>
<dbReference type="SUPFAM" id="SSF56784">
    <property type="entry name" value="HAD-like"/>
    <property type="match status" value="1"/>
</dbReference>
<dbReference type="Gene3D" id="1.10.150.240">
    <property type="entry name" value="Putative phosphatase, domain 2"/>
    <property type="match status" value="1"/>
</dbReference>